<dbReference type="Gene3D" id="3.40.50.10490">
    <property type="entry name" value="Glucose-6-phosphate isomerase like protein, domain 1"/>
    <property type="match status" value="1"/>
</dbReference>
<dbReference type="GO" id="GO:0006487">
    <property type="term" value="P:protein N-linked glycosylation"/>
    <property type="evidence" value="ECO:0007669"/>
    <property type="project" value="TreeGrafter"/>
</dbReference>
<protein>
    <recommendedName>
        <fullName evidence="3">Glutamine--fructose-6-phosphate aminotransferase [isomerizing]</fullName>
        <ecNumber evidence="2">2.6.1.16</ecNumber>
    </recommendedName>
</protein>
<keyword evidence="4" id="KW-0677">Repeat</keyword>
<keyword evidence="7" id="KW-1185">Reference proteome</keyword>
<evidence type="ECO:0000256" key="2">
    <source>
        <dbReference type="ARBA" id="ARBA00012916"/>
    </source>
</evidence>
<dbReference type="EC" id="2.6.1.16" evidence="2"/>
<dbReference type="InterPro" id="IPR035466">
    <property type="entry name" value="GlmS/AgaS_SIS"/>
</dbReference>
<dbReference type="GO" id="GO:0006002">
    <property type="term" value="P:fructose 6-phosphate metabolic process"/>
    <property type="evidence" value="ECO:0007669"/>
    <property type="project" value="TreeGrafter"/>
</dbReference>
<evidence type="ECO:0000256" key="4">
    <source>
        <dbReference type="ARBA" id="ARBA00022737"/>
    </source>
</evidence>
<evidence type="ECO:0000313" key="6">
    <source>
        <dbReference type="EMBL" id="VEG55892.1"/>
    </source>
</evidence>
<dbReference type="SUPFAM" id="SSF53697">
    <property type="entry name" value="SIS domain"/>
    <property type="match status" value="1"/>
</dbReference>
<dbReference type="KEGG" id="mauu:NCTC10437_03235"/>
<feature type="domain" description="SIS" evidence="5">
    <location>
        <begin position="31"/>
        <end position="166"/>
    </location>
</feature>
<evidence type="ECO:0000259" key="5">
    <source>
        <dbReference type="PROSITE" id="PS51464"/>
    </source>
</evidence>
<dbReference type="RefSeq" id="WP_048633701.1">
    <property type="nucleotide sequence ID" value="NZ_CVQQ01000013.1"/>
</dbReference>
<dbReference type="AlphaFoldDB" id="A0A448ITW2"/>
<sequence length="323" mass="33251">MKPDGFLSDLQRKPETLRQLAVALAATNPWAAVVPADTERVVLLGMGSSAYAGGVAAARMRARGMVVASELASSRLLPAWGPGTLVVATSASGGSAETLDALGRLPATATTVALTNTPNSAIAAATGAVVALAAEPEVGGVACRSYQHTLALLMALECHLSGTDSAALAATVDAAADASAHLLETESDWGPAVSERLLGPTGTHLAAPAHRLCSAQQGALMLREGPRRPAVGCETGDWSHVDVYLTKTTDYRLLVFAGSPWEAQLADWTTARGSTVVGVGGDVAGAQYCVRYPRDSEDDVALLTETLVPELVAARAWLTTEAR</sequence>
<organism evidence="6 7">
    <name type="scientific">Mycolicibacterium aurum</name>
    <name type="common">Mycobacterium aurum</name>
    <dbReference type="NCBI Taxonomy" id="1791"/>
    <lineage>
        <taxon>Bacteria</taxon>
        <taxon>Bacillati</taxon>
        <taxon>Actinomycetota</taxon>
        <taxon>Actinomycetes</taxon>
        <taxon>Mycobacteriales</taxon>
        <taxon>Mycobacteriaceae</taxon>
        <taxon>Mycolicibacterium</taxon>
    </lineage>
</organism>
<dbReference type="GO" id="GO:0004360">
    <property type="term" value="F:glutamine-fructose-6-phosphate transaminase (isomerizing) activity"/>
    <property type="evidence" value="ECO:0007669"/>
    <property type="project" value="UniProtKB-EC"/>
</dbReference>
<dbReference type="InterPro" id="IPR001347">
    <property type="entry name" value="SIS_dom"/>
</dbReference>
<proteinExistence type="predicted"/>
<dbReference type="InterPro" id="IPR046348">
    <property type="entry name" value="SIS_dom_sf"/>
</dbReference>
<gene>
    <name evidence="6" type="ORF">NCTC10437_03235</name>
</gene>
<evidence type="ECO:0000256" key="3">
    <source>
        <dbReference type="ARBA" id="ARBA00016090"/>
    </source>
</evidence>
<reference evidence="6 7" key="1">
    <citation type="submission" date="2018-12" db="EMBL/GenBank/DDBJ databases">
        <authorList>
            <consortium name="Pathogen Informatics"/>
        </authorList>
    </citation>
    <scope>NUCLEOTIDE SEQUENCE [LARGE SCALE GENOMIC DNA]</scope>
    <source>
        <strain evidence="6 7">NCTC10437</strain>
    </source>
</reference>
<dbReference type="PANTHER" id="PTHR10937">
    <property type="entry name" value="GLUCOSAMINE--FRUCTOSE-6-PHOSPHATE AMINOTRANSFERASE, ISOMERIZING"/>
    <property type="match status" value="1"/>
</dbReference>
<dbReference type="PROSITE" id="PS51464">
    <property type="entry name" value="SIS"/>
    <property type="match status" value="1"/>
</dbReference>
<dbReference type="Proteomes" id="UP000279306">
    <property type="component" value="Chromosome"/>
</dbReference>
<evidence type="ECO:0000256" key="1">
    <source>
        <dbReference type="ARBA" id="ARBA00001031"/>
    </source>
</evidence>
<dbReference type="STRING" id="1791.GCA_001049355_03832"/>
<comment type="catalytic activity">
    <reaction evidence="1">
        <text>D-fructose 6-phosphate + L-glutamine = D-glucosamine 6-phosphate + L-glutamate</text>
        <dbReference type="Rhea" id="RHEA:13237"/>
        <dbReference type="ChEBI" id="CHEBI:29985"/>
        <dbReference type="ChEBI" id="CHEBI:58359"/>
        <dbReference type="ChEBI" id="CHEBI:58725"/>
        <dbReference type="ChEBI" id="CHEBI:61527"/>
        <dbReference type="EC" id="2.6.1.16"/>
    </reaction>
</comment>
<dbReference type="CDD" id="cd05008">
    <property type="entry name" value="SIS_GlmS_GlmD_1"/>
    <property type="match status" value="1"/>
</dbReference>
<dbReference type="OrthoDB" id="3285577at2"/>
<keyword evidence="6" id="KW-0032">Aminotransferase</keyword>
<dbReference type="PANTHER" id="PTHR10937:SF0">
    <property type="entry name" value="GLUTAMINE--FRUCTOSE-6-PHOSPHATE TRANSAMINASE (ISOMERIZING)"/>
    <property type="match status" value="1"/>
</dbReference>
<name>A0A448ITW2_MYCAU</name>
<dbReference type="GO" id="GO:0006047">
    <property type="term" value="P:UDP-N-acetylglucosamine metabolic process"/>
    <property type="evidence" value="ECO:0007669"/>
    <property type="project" value="TreeGrafter"/>
</dbReference>
<keyword evidence="6" id="KW-0808">Transferase</keyword>
<dbReference type="Pfam" id="PF01380">
    <property type="entry name" value="SIS"/>
    <property type="match status" value="1"/>
</dbReference>
<accession>A0A448ITW2</accession>
<evidence type="ECO:0000313" key="7">
    <source>
        <dbReference type="Proteomes" id="UP000279306"/>
    </source>
</evidence>
<dbReference type="EMBL" id="LR134356">
    <property type="protein sequence ID" value="VEG55892.1"/>
    <property type="molecule type" value="Genomic_DNA"/>
</dbReference>
<dbReference type="GO" id="GO:0097367">
    <property type="term" value="F:carbohydrate derivative binding"/>
    <property type="evidence" value="ECO:0007669"/>
    <property type="project" value="InterPro"/>
</dbReference>